<dbReference type="Gene3D" id="1.10.12.10">
    <property type="entry name" value="Lyase 2-enoyl-coa Hydratase, Chain A, domain 2"/>
    <property type="match status" value="1"/>
</dbReference>
<proteinExistence type="inferred from homology"/>
<comment type="caution">
    <text evidence="2">The sequence shown here is derived from an EMBL/GenBank/DDBJ whole genome shotgun (WGS) entry which is preliminary data.</text>
</comment>
<dbReference type="Gene3D" id="3.90.226.10">
    <property type="entry name" value="2-enoyl-CoA Hydratase, Chain A, domain 1"/>
    <property type="match status" value="1"/>
</dbReference>
<dbReference type="Pfam" id="PF00378">
    <property type="entry name" value="ECH_1"/>
    <property type="match status" value="1"/>
</dbReference>
<keyword evidence="3" id="KW-1185">Reference proteome</keyword>
<dbReference type="PANTHER" id="PTHR42964">
    <property type="entry name" value="ENOYL-COA HYDRATASE"/>
    <property type="match status" value="1"/>
</dbReference>
<evidence type="ECO:0000313" key="3">
    <source>
        <dbReference type="Proteomes" id="UP001595967"/>
    </source>
</evidence>
<dbReference type="CDD" id="cd06558">
    <property type="entry name" value="crotonase-like"/>
    <property type="match status" value="1"/>
</dbReference>
<dbReference type="InterPro" id="IPR029045">
    <property type="entry name" value="ClpP/crotonase-like_dom_sf"/>
</dbReference>
<evidence type="ECO:0000256" key="1">
    <source>
        <dbReference type="ARBA" id="ARBA00005254"/>
    </source>
</evidence>
<sequence>MSERAAMNLSAPLPNPQALQQTRDARGVVRLTLNRPEVRNAFDEPLIALIHHTFTALAQDASVRVIVLDAVGSLFCAGADIGWMRRAAARDQQANLEDARAFAAMMHAIADCPHPVVARIQGAAYGGGVGLACAADIAIASEQALFSVSEARFGILPAVIGPYVVNTVGLRQARRLALTAAPVGAAEALAMGLVHQVVPAQDLDATVEATIAQLLNNGPQALTEIKRLLDQLEVGPITPAVRELTAQTISRVRSGSEARDGFAAFVAKQPAPWVPPASG</sequence>
<dbReference type="InterPro" id="IPR051683">
    <property type="entry name" value="Enoyl-CoA_Hydratase/Isomerase"/>
</dbReference>
<protein>
    <submittedName>
        <fullName evidence="2">Enoyl-CoA hydratase-related protein</fullName>
    </submittedName>
</protein>
<dbReference type="Proteomes" id="UP001595967">
    <property type="component" value="Unassembled WGS sequence"/>
</dbReference>
<organism evidence="2 3">
    <name type="scientific">Comamonas nitrativorans</name>
    <dbReference type="NCBI Taxonomy" id="108437"/>
    <lineage>
        <taxon>Bacteria</taxon>
        <taxon>Pseudomonadati</taxon>
        <taxon>Pseudomonadota</taxon>
        <taxon>Betaproteobacteria</taxon>
        <taxon>Burkholderiales</taxon>
        <taxon>Comamonadaceae</taxon>
        <taxon>Comamonas</taxon>
    </lineage>
</organism>
<gene>
    <name evidence="2" type="ORF">ACFO3A_07700</name>
</gene>
<dbReference type="InterPro" id="IPR014748">
    <property type="entry name" value="Enoyl-CoA_hydra_C"/>
</dbReference>
<comment type="similarity">
    <text evidence="1">Belongs to the enoyl-CoA hydratase/isomerase family.</text>
</comment>
<name>A0ABV9GXY6_9BURK</name>
<evidence type="ECO:0000313" key="2">
    <source>
        <dbReference type="EMBL" id="MFC4622101.1"/>
    </source>
</evidence>
<dbReference type="InterPro" id="IPR001753">
    <property type="entry name" value="Enoyl-CoA_hydra/iso"/>
</dbReference>
<dbReference type="EMBL" id="JBHSEW010000006">
    <property type="protein sequence ID" value="MFC4622101.1"/>
    <property type="molecule type" value="Genomic_DNA"/>
</dbReference>
<accession>A0ABV9GXY6</accession>
<dbReference type="PANTHER" id="PTHR42964:SF1">
    <property type="entry name" value="POLYKETIDE BIOSYNTHESIS ENOYL-COA HYDRATASE PKSH-RELATED"/>
    <property type="match status" value="1"/>
</dbReference>
<reference evidence="3" key="1">
    <citation type="journal article" date="2019" name="Int. J. Syst. Evol. Microbiol.">
        <title>The Global Catalogue of Microorganisms (GCM) 10K type strain sequencing project: providing services to taxonomists for standard genome sequencing and annotation.</title>
        <authorList>
            <consortium name="The Broad Institute Genomics Platform"/>
            <consortium name="The Broad Institute Genome Sequencing Center for Infectious Disease"/>
            <person name="Wu L."/>
            <person name="Ma J."/>
        </authorList>
    </citation>
    <scope>NUCLEOTIDE SEQUENCE [LARGE SCALE GENOMIC DNA]</scope>
    <source>
        <strain evidence="3">JCM 11650</strain>
    </source>
</reference>
<dbReference type="RefSeq" id="WP_377725396.1">
    <property type="nucleotide sequence ID" value="NZ_JBHSEW010000006.1"/>
</dbReference>
<dbReference type="SUPFAM" id="SSF52096">
    <property type="entry name" value="ClpP/crotonase"/>
    <property type="match status" value="1"/>
</dbReference>